<evidence type="ECO:0000256" key="7">
    <source>
        <dbReference type="ARBA" id="ARBA00023002"/>
    </source>
</evidence>
<evidence type="ECO:0000256" key="8">
    <source>
        <dbReference type="ARBA" id="ARBA00023004"/>
    </source>
</evidence>
<feature type="transmembrane region" description="Helical" evidence="13">
    <location>
        <begin position="6"/>
        <end position="24"/>
    </location>
</feature>
<dbReference type="PRINTS" id="PR00385">
    <property type="entry name" value="P450"/>
</dbReference>
<name>A0AAV9AM73_ACOGR</name>
<comment type="caution">
    <text evidence="14">The sequence shown here is derived from an EMBL/GenBank/DDBJ whole genome shotgun (WGS) entry which is preliminary data.</text>
</comment>
<dbReference type="Gene3D" id="1.10.630.10">
    <property type="entry name" value="Cytochrome P450"/>
    <property type="match status" value="1"/>
</dbReference>
<dbReference type="Pfam" id="PF00067">
    <property type="entry name" value="p450"/>
    <property type="match status" value="1"/>
</dbReference>
<evidence type="ECO:0000256" key="2">
    <source>
        <dbReference type="ARBA" id="ARBA00010617"/>
    </source>
</evidence>
<keyword evidence="15" id="KW-1185">Reference proteome</keyword>
<evidence type="ECO:0000256" key="10">
    <source>
        <dbReference type="ARBA" id="ARBA00023136"/>
    </source>
</evidence>
<dbReference type="GO" id="GO:0020037">
    <property type="term" value="F:heme binding"/>
    <property type="evidence" value="ECO:0007669"/>
    <property type="project" value="InterPro"/>
</dbReference>
<dbReference type="PRINTS" id="PR00463">
    <property type="entry name" value="EP450I"/>
</dbReference>
<dbReference type="SUPFAM" id="SSF48264">
    <property type="entry name" value="Cytochrome P450"/>
    <property type="match status" value="1"/>
</dbReference>
<accession>A0AAV9AM73</accession>
<reference evidence="14" key="2">
    <citation type="submission" date="2023-06" db="EMBL/GenBank/DDBJ databases">
        <authorList>
            <person name="Ma L."/>
            <person name="Liu K.-W."/>
            <person name="Li Z."/>
            <person name="Hsiao Y.-Y."/>
            <person name="Qi Y."/>
            <person name="Fu T."/>
            <person name="Tang G."/>
            <person name="Zhang D."/>
            <person name="Sun W.-H."/>
            <person name="Liu D.-K."/>
            <person name="Li Y."/>
            <person name="Chen G.-Z."/>
            <person name="Liu X.-D."/>
            <person name="Liao X.-Y."/>
            <person name="Jiang Y.-T."/>
            <person name="Yu X."/>
            <person name="Hao Y."/>
            <person name="Huang J."/>
            <person name="Zhao X.-W."/>
            <person name="Ke S."/>
            <person name="Chen Y.-Y."/>
            <person name="Wu W.-L."/>
            <person name="Hsu J.-L."/>
            <person name="Lin Y.-F."/>
            <person name="Huang M.-D."/>
            <person name="Li C.-Y."/>
            <person name="Huang L."/>
            <person name="Wang Z.-W."/>
            <person name="Zhao X."/>
            <person name="Zhong W.-Y."/>
            <person name="Peng D.-H."/>
            <person name="Ahmad S."/>
            <person name="Lan S."/>
            <person name="Zhang J.-S."/>
            <person name="Tsai W.-C."/>
            <person name="Van De Peer Y."/>
            <person name="Liu Z.-J."/>
        </authorList>
    </citation>
    <scope>NUCLEOTIDE SEQUENCE</scope>
    <source>
        <strain evidence="14">SCP</strain>
        <tissue evidence="14">Leaves</tissue>
    </source>
</reference>
<evidence type="ECO:0000256" key="12">
    <source>
        <dbReference type="RuleBase" id="RU000461"/>
    </source>
</evidence>
<evidence type="ECO:0000313" key="14">
    <source>
        <dbReference type="EMBL" id="KAK1264936.1"/>
    </source>
</evidence>
<keyword evidence="8 11" id="KW-0408">Iron</keyword>
<comment type="cofactor">
    <cofactor evidence="11">
        <name>heme</name>
        <dbReference type="ChEBI" id="CHEBI:30413"/>
    </cofactor>
</comment>
<evidence type="ECO:0000256" key="5">
    <source>
        <dbReference type="ARBA" id="ARBA00022723"/>
    </source>
</evidence>
<keyword evidence="6 13" id="KW-1133">Transmembrane helix</keyword>
<comment type="subcellular location">
    <subcellularLocation>
        <location evidence="1">Membrane</location>
    </subcellularLocation>
</comment>
<sequence>MEILLRVLVAMFWVGLCSLAYKIYNDMWWRPRRIREEMGKQGIGGPEPGFLYGNIAEMKRISSEEKKRSGDVGGHVDGDYAATLFPYFEWWRRDYGRMFIYATGNLQTLYVTDPDLVKEISLCKSLDLGKPLYLQKERGPLLGQGIFTSNGEVWAHQRKVIAPEFLMNKVKGMVDIMVESTIPLLKAWESKIVGEGGISNISVDEDVRHLSADVISKVCFGSSYARGEEIFSKLRALQQALSKPSILIGIPGSRYLPTKNNREIWRLEREIGKLILKVVKARKHEINDKTERDFLRSIIAMLETADGDLDPDVAEHFIVDNFKNIYFAGHETTAVVASWCLMLLALHPDWQTRARAEVVEICGGRPPNADSLNKLKTLTMIIQETLRLYPPGVSVTREALQDTKLGDIHLPKGANLFIPISTLHHDILIWGPDADSFNPLRFARGVSAACHVPHAYVPFGVGARSCLGQYFAMTEMKVVLSLVLAAFEFELSPSYRHSPVLRMIVQPEFGVSLLVKRCVNCDN</sequence>
<keyword evidence="3 11" id="KW-0349">Heme</keyword>
<evidence type="ECO:0000256" key="11">
    <source>
        <dbReference type="PIRSR" id="PIRSR602401-1"/>
    </source>
</evidence>
<evidence type="ECO:0000256" key="13">
    <source>
        <dbReference type="SAM" id="Phobius"/>
    </source>
</evidence>
<dbReference type="InterPro" id="IPR050665">
    <property type="entry name" value="Cytochrome_P450_Monooxygen"/>
</dbReference>
<dbReference type="PANTHER" id="PTHR24282">
    <property type="entry name" value="CYTOCHROME P450 FAMILY MEMBER"/>
    <property type="match status" value="1"/>
</dbReference>
<keyword evidence="5 11" id="KW-0479">Metal-binding</keyword>
<dbReference type="GO" id="GO:0005506">
    <property type="term" value="F:iron ion binding"/>
    <property type="evidence" value="ECO:0007669"/>
    <property type="project" value="InterPro"/>
</dbReference>
<dbReference type="PANTHER" id="PTHR24282:SF196">
    <property type="entry name" value="CYTOCHROME P450 714C2"/>
    <property type="match status" value="1"/>
</dbReference>
<keyword evidence="9 12" id="KW-0503">Monooxygenase</keyword>
<dbReference type="AlphaFoldDB" id="A0AAV9AM73"/>
<keyword evidence="7 12" id="KW-0560">Oxidoreductase</keyword>
<dbReference type="InterPro" id="IPR001128">
    <property type="entry name" value="Cyt_P450"/>
</dbReference>
<reference evidence="14" key="1">
    <citation type="journal article" date="2023" name="Nat. Commun.">
        <title>Diploid and tetraploid genomes of Acorus and the evolution of monocots.</title>
        <authorList>
            <person name="Ma L."/>
            <person name="Liu K.W."/>
            <person name="Li Z."/>
            <person name="Hsiao Y.Y."/>
            <person name="Qi Y."/>
            <person name="Fu T."/>
            <person name="Tang G.D."/>
            <person name="Zhang D."/>
            <person name="Sun W.H."/>
            <person name="Liu D.K."/>
            <person name="Li Y."/>
            <person name="Chen G.Z."/>
            <person name="Liu X.D."/>
            <person name="Liao X.Y."/>
            <person name="Jiang Y.T."/>
            <person name="Yu X."/>
            <person name="Hao Y."/>
            <person name="Huang J."/>
            <person name="Zhao X.W."/>
            <person name="Ke S."/>
            <person name="Chen Y.Y."/>
            <person name="Wu W.L."/>
            <person name="Hsu J.L."/>
            <person name="Lin Y.F."/>
            <person name="Huang M.D."/>
            <person name="Li C.Y."/>
            <person name="Huang L."/>
            <person name="Wang Z.W."/>
            <person name="Zhao X."/>
            <person name="Zhong W.Y."/>
            <person name="Peng D.H."/>
            <person name="Ahmad S."/>
            <person name="Lan S."/>
            <person name="Zhang J.S."/>
            <person name="Tsai W.C."/>
            <person name="Van de Peer Y."/>
            <person name="Liu Z.J."/>
        </authorList>
    </citation>
    <scope>NUCLEOTIDE SEQUENCE</scope>
    <source>
        <strain evidence="14">SCP</strain>
    </source>
</reference>
<evidence type="ECO:0000313" key="15">
    <source>
        <dbReference type="Proteomes" id="UP001179952"/>
    </source>
</evidence>
<evidence type="ECO:0000256" key="3">
    <source>
        <dbReference type="ARBA" id="ARBA00022617"/>
    </source>
</evidence>
<dbReference type="PROSITE" id="PS00086">
    <property type="entry name" value="CYTOCHROME_P450"/>
    <property type="match status" value="1"/>
</dbReference>
<feature type="binding site" description="axial binding residue" evidence="11">
    <location>
        <position position="466"/>
    </location>
    <ligand>
        <name>heme</name>
        <dbReference type="ChEBI" id="CHEBI:30413"/>
    </ligand>
    <ligandPart>
        <name>Fe</name>
        <dbReference type="ChEBI" id="CHEBI:18248"/>
    </ligandPart>
</feature>
<evidence type="ECO:0000256" key="9">
    <source>
        <dbReference type="ARBA" id="ARBA00023033"/>
    </source>
</evidence>
<proteinExistence type="inferred from homology"/>
<dbReference type="GO" id="GO:0004497">
    <property type="term" value="F:monooxygenase activity"/>
    <property type="evidence" value="ECO:0007669"/>
    <property type="project" value="UniProtKB-KW"/>
</dbReference>
<evidence type="ECO:0000256" key="4">
    <source>
        <dbReference type="ARBA" id="ARBA00022692"/>
    </source>
</evidence>
<dbReference type="GO" id="GO:0016020">
    <property type="term" value="C:membrane"/>
    <property type="evidence" value="ECO:0007669"/>
    <property type="project" value="UniProtKB-SubCell"/>
</dbReference>
<organism evidence="14 15">
    <name type="scientific">Acorus gramineus</name>
    <name type="common">Dwarf sweet flag</name>
    <dbReference type="NCBI Taxonomy" id="55184"/>
    <lineage>
        <taxon>Eukaryota</taxon>
        <taxon>Viridiplantae</taxon>
        <taxon>Streptophyta</taxon>
        <taxon>Embryophyta</taxon>
        <taxon>Tracheophyta</taxon>
        <taxon>Spermatophyta</taxon>
        <taxon>Magnoliopsida</taxon>
        <taxon>Liliopsida</taxon>
        <taxon>Acoraceae</taxon>
        <taxon>Acorus</taxon>
    </lineage>
</organism>
<dbReference type="Proteomes" id="UP001179952">
    <property type="component" value="Unassembled WGS sequence"/>
</dbReference>
<dbReference type="InterPro" id="IPR002401">
    <property type="entry name" value="Cyt_P450_E_grp-I"/>
</dbReference>
<dbReference type="GO" id="GO:0006629">
    <property type="term" value="P:lipid metabolic process"/>
    <property type="evidence" value="ECO:0007669"/>
    <property type="project" value="UniProtKB-ARBA"/>
</dbReference>
<dbReference type="EMBL" id="JAUJYN010000008">
    <property type="protein sequence ID" value="KAK1264936.1"/>
    <property type="molecule type" value="Genomic_DNA"/>
</dbReference>
<dbReference type="GO" id="GO:0016705">
    <property type="term" value="F:oxidoreductase activity, acting on paired donors, with incorporation or reduction of molecular oxygen"/>
    <property type="evidence" value="ECO:0007669"/>
    <property type="project" value="InterPro"/>
</dbReference>
<comment type="similarity">
    <text evidence="2 12">Belongs to the cytochrome P450 family.</text>
</comment>
<gene>
    <name evidence="14" type="ORF">QJS04_geneDACA016958</name>
</gene>
<dbReference type="InterPro" id="IPR036396">
    <property type="entry name" value="Cyt_P450_sf"/>
</dbReference>
<evidence type="ECO:0000256" key="6">
    <source>
        <dbReference type="ARBA" id="ARBA00022989"/>
    </source>
</evidence>
<keyword evidence="4 13" id="KW-0812">Transmembrane</keyword>
<protein>
    <submittedName>
        <fullName evidence="14">Cytochrome P450</fullName>
    </submittedName>
</protein>
<keyword evidence="10 13" id="KW-0472">Membrane</keyword>
<evidence type="ECO:0000256" key="1">
    <source>
        <dbReference type="ARBA" id="ARBA00004370"/>
    </source>
</evidence>
<dbReference type="InterPro" id="IPR017972">
    <property type="entry name" value="Cyt_P450_CS"/>
</dbReference>